<evidence type="ECO:0000256" key="16">
    <source>
        <dbReference type="SAM" id="Coils"/>
    </source>
</evidence>
<comment type="caution">
    <text evidence="20">The sequence shown here is derived from an EMBL/GenBank/DDBJ whole genome shotgun (WGS) entry which is preliminary data.</text>
</comment>
<dbReference type="GO" id="GO:0004713">
    <property type="term" value="F:protein tyrosine kinase activity"/>
    <property type="evidence" value="ECO:0007669"/>
    <property type="project" value="TreeGrafter"/>
</dbReference>
<organism evidence="20 21">
    <name type="scientific">Microvirga aerophila</name>
    <dbReference type="NCBI Taxonomy" id="670291"/>
    <lineage>
        <taxon>Bacteria</taxon>
        <taxon>Pseudomonadati</taxon>
        <taxon>Pseudomonadota</taxon>
        <taxon>Alphaproteobacteria</taxon>
        <taxon>Hyphomicrobiales</taxon>
        <taxon>Methylobacteriaceae</taxon>
        <taxon>Microvirga</taxon>
    </lineage>
</organism>
<evidence type="ECO:0000256" key="13">
    <source>
        <dbReference type="ARBA" id="ARBA00023136"/>
    </source>
</evidence>
<comment type="subcellular location">
    <subcellularLocation>
        <location evidence="1">Cell inner membrane</location>
        <topology evidence="1">Multi-pass membrane protein</topology>
    </subcellularLocation>
</comment>
<dbReference type="Pfam" id="PF13614">
    <property type="entry name" value="AAA_31"/>
    <property type="match status" value="1"/>
</dbReference>
<dbReference type="GO" id="GO:0005886">
    <property type="term" value="C:plasma membrane"/>
    <property type="evidence" value="ECO:0007669"/>
    <property type="project" value="UniProtKB-SubCell"/>
</dbReference>
<comment type="catalytic activity">
    <reaction evidence="15">
        <text>L-tyrosyl-[protein] + ATP = O-phospho-L-tyrosyl-[protein] + ADP + H(+)</text>
        <dbReference type="Rhea" id="RHEA:10596"/>
        <dbReference type="Rhea" id="RHEA-COMP:10136"/>
        <dbReference type="Rhea" id="RHEA-COMP:20101"/>
        <dbReference type="ChEBI" id="CHEBI:15378"/>
        <dbReference type="ChEBI" id="CHEBI:30616"/>
        <dbReference type="ChEBI" id="CHEBI:46858"/>
        <dbReference type="ChEBI" id="CHEBI:61978"/>
        <dbReference type="ChEBI" id="CHEBI:456216"/>
        <dbReference type="EC" id="2.7.10.2"/>
    </reaction>
</comment>
<keyword evidence="12 17" id="KW-1133">Transmembrane helix</keyword>
<evidence type="ECO:0000256" key="4">
    <source>
        <dbReference type="ARBA" id="ARBA00011903"/>
    </source>
</evidence>
<dbReference type="InterPro" id="IPR005702">
    <property type="entry name" value="Wzc-like_C"/>
</dbReference>
<evidence type="ECO:0000259" key="19">
    <source>
        <dbReference type="Pfam" id="PF13614"/>
    </source>
</evidence>
<evidence type="ECO:0000256" key="9">
    <source>
        <dbReference type="ARBA" id="ARBA00022741"/>
    </source>
</evidence>
<keyword evidence="14" id="KW-0829">Tyrosine-protein kinase</keyword>
<comment type="similarity">
    <text evidence="3">Belongs to the etk/wzc family.</text>
</comment>
<gene>
    <name evidence="20" type="ORF">MAE02_65680</name>
</gene>
<sequence>MLQVNQVTTRRITSETPVPPLATLIEDFVGVIRRRREIFVGFLFVGILGASAYVLTAQPLFTSTAKLIMDTSKIQAFQQQGMSLLGDPQVDAPTVDSQVEIIKSDNVAQMVVKDLRLTDDPEFVADDTRVTAKILSILKAFFVTPAKPDALRRAIGRFSERLVARRIGTTYVIAVSFSSWDGVKSARIANAIIEAYIREQLETKAHTTRRTGMWLESRLDELRAQARLADHTVQNFKAKNNIIDTPQGLINENQLAEISTQLVTARAQTGEARARFDRITELLKKDTPDTATNDVLRSDVIIRLRQQYLDISLQEADLSKRVQPDHPALVYLHNEKQEMQHAIRQELQRIADTYKSELEIARQREAELQRSVDELVSQSAHTNQLRVALRELESRAQTYRTLADAFLQRFMVAAQQESFPVTGAYAISEASPGGKSHPKTILTFAAALAGSTLIGYCICLIRDQLDRVFRTASQVDELLGVPCLAAVPKVEDVAGTPDFDKKLYHAQSVSRCMNLSQPNLLHYVVAAPLSAFADAINMLKVGLDLGDHSSGKEIIGITSIYPNEGKSVTASNLAYLLARSDRRVLLVDCDLRRPSLSNALAPGAKAGLLEVLTEAASLENVLCCDPETGLWFLPVVTSDGRGLQENLLISSARMQTLLERVRKEYDLVVLDLQPLVPLADVQALSKVIDRFVVVVEWGKTRTDAVSNALARTDVLRGKIGGIVINKVNIRKARRFEGPNGVDFGTRAHTRDQRVRIWFTSFDQALGPLRSWLRYR</sequence>
<dbReference type="AlphaFoldDB" id="A0A512C3T6"/>
<dbReference type="InterPro" id="IPR025669">
    <property type="entry name" value="AAA_dom"/>
</dbReference>
<dbReference type="Gene3D" id="3.40.50.300">
    <property type="entry name" value="P-loop containing nucleotide triphosphate hydrolases"/>
    <property type="match status" value="1"/>
</dbReference>
<reference evidence="20 21" key="1">
    <citation type="submission" date="2019-07" db="EMBL/GenBank/DDBJ databases">
        <title>Whole genome shotgun sequence of Microvirga aerophila NBRC 106136.</title>
        <authorList>
            <person name="Hosoyama A."/>
            <person name="Uohara A."/>
            <person name="Ohji S."/>
            <person name="Ichikawa N."/>
        </authorList>
    </citation>
    <scope>NUCLEOTIDE SEQUENCE [LARGE SCALE GENOMIC DNA]</scope>
    <source>
        <strain evidence="20 21">NBRC 106136</strain>
    </source>
</reference>
<dbReference type="RefSeq" id="WP_147023229.1">
    <property type="nucleotide sequence ID" value="NZ_BJYU01000263.1"/>
</dbReference>
<feature type="domain" description="Polysaccharide chain length determinant N-terminal" evidence="18">
    <location>
        <begin position="28"/>
        <end position="115"/>
    </location>
</feature>
<keyword evidence="7" id="KW-0808">Transferase</keyword>
<evidence type="ECO:0000256" key="2">
    <source>
        <dbReference type="ARBA" id="ARBA00007316"/>
    </source>
</evidence>
<evidence type="ECO:0000256" key="7">
    <source>
        <dbReference type="ARBA" id="ARBA00022679"/>
    </source>
</evidence>
<evidence type="ECO:0000256" key="17">
    <source>
        <dbReference type="SAM" id="Phobius"/>
    </source>
</evidence>
<feature type="domain" description="AAA" evidence="19">
    <location>
        <begin position="565"/>
        <end position="706"/>
    </location>
</feature>
<name>A0A512C3T6_9HYPH</name>
<keyword evidence="13 17" id="KW-0472">Membrane</keyword>
<keyword evidence="6" id="KW-0997">Cell inner membrane</keyword>
<proteinExistence type="inferred from homology"/>
<evidence type="ECO:0000256" key="15">
    <source>
        <dbReference type="ARBA" id="ARBA00051245"/>
    </source>
</evidence>
<keyword evidence="16" id="KW-0175">Coiled coil</keyword>
<evidence type="ECO:0000313" key="21">
    <source>
        <dbReference type="Proteomes" id="UP000321085"/>
    </source>
</evidence>
<evidence type="ECO:0000313" key="20">
    <source>
        <dbReference type="EMBL" id="GEO18872.1"/>
    </source>
</evidence>
<evidence type="ECO:0000256" key="8">
    <source>
        <dbReference type="ARBA" id="ARBA00022692"/>
    </source>
</evidence>
<feature type="transmembrane region" description="Helical" evidence="17">
    <location>
        <begin position="38"/>
        <end position="56"/>
    </location>
</feature>
<evidence type="ECO:0000256" key="6">
    <source>
        <dbReference type="ARBA" id="ARBA00022519"/>
    </source>
</evidence>
<evidence type="ECO:0000256" key="3">
    <source>
        <dbReference type="ARBA" id="ARBA00008883"/>
    </source>
</evidence>
<dbReference type="CDD" id="cd05387">
    <property type="entry name" value="BY-kinase"/>
    <property type="match status" value="1"/>
</dbReference>
<protein>
    <recommendedName>
        <fullName evidence="4">non-specific protein-tyrosine kinase</fullName>
        <ecNumber evidence="4">2.7.10.2</ecNumber>
    </recommendedName>
</protein>
<evidence type="ECO:0000256" key="12">
    <source>
        <dbReference type="ARBA" id="ARBA00022989"/>
    </source>
</evidence>
<comment type="similarity">
    <text evidence="2">Belongs to the CpsD/CapB family.</text>
</comment>
<dbReference type="Proteomes" id="UP000321085">
    <property type="component" value="Unassembled WGS sequence"/>
</dbReference>
<evidence type="ECO:0000259" key="18">
    <source>
        <dbReference type="Pfam" id="PF02706"/>
    </source>
</evidence>
<dbReference type="InterPro" id="IPR027417">
    <property type="entry name" value="P-loop_NTPase"/>
</dbReference>
<dbReference type="EC" id="2.7.10.2" evidence="4"/>
<evidence type="ECO:0000256" key="10">
    <source>
        <dbReference type="ARBA" id="ARBA00022777"/>
    </source>
</evidence>
<dbReference type="InterPro" id="IPR050445">
    <property type="entry name" value="Bact_polysacc_biosynth/exp"/>
</dbReference>
<keyword evidence="10" id="KW-0418">Kinase</keyword>
<accession>A0A512C3T6</accession>
<evidence type="ECO:0000256" key="14">
    <source>
        <dbReference type="ARBA" id="ARBA00023137"/>
    </source>
</evidence>
<keyword evidence="11" id="KW-0067">ATP-binding</keyword>
<dbReference type="EMBL" id="BJYU01000263">
    <property type="protein sequence ID" value="GEO18872.1"/>
    <property type="molecule type" value="Genomic_DNA"/>
</dbReference>
<dbReference type="PANTHER" id="PTHR32309">
    <property type="entry name" value="TYROSINE-PROTEIN KINASE"/>
    <property type="match status" value="1"/>
</dbReference>
<keyword evidence="9" id="KW-0547">Nucleotide-binding</keyword>
<evidence type="ECO:0000256" key="11">
    <source>
        <dbReference type="ARBA" id="ARBA00022840"/>
    </source>
</evidence>
<keyword evidence="21" id="KW-1185">Reference proteome</keyword>
<dbReference type="PANTHER" id="PTHR32309:SF13">
    <property type="entry name" value="FERRIC ENTEROBACTIN TRANSPORT PROTEIN FEPE"/>
    <property type="match status" value="1"/>
</dbReference>
<evidence type="ECO:0000256" key="1">
    <source>
        <dbReference type="ARBA" id="ARBA00004429"/>
    </source>
</evidence>
<dbReference type="InterPro" id="IPR003856">
    <property type="entry name" value="LPS_length_determ_N"/>
</dbReference>
<keyword evidence="8 17" id="KW-0812">Transmembrane</keyword>
<feature type="coiled-coil region" evidence="16">
    <location>
        <begin position="344"/>
        <end position="378"/>
    </location>
</feature>
<dbReference type="SUPFAM" id="SSF52540">
    <property type="entry name" value="P-loop containing nucleoside triphosphate hydrolases"/>
    <property type="match status" value="1"/>
</dbReference>
<keyword evidence="5" id="KW-1003">Cell membrane</keyword>
<dbReference type="Pfam" id="PF02706">
    <property type="entry name" value="Wzz"/>
    <property type="match status" value="1"/>
</dbReference>
<evidence type="ECO:0000256" key="5">
    <source>
        <dbReference type="ARBA" id="ARBA00022475"/>
    </source>
</evidence>